<name>A0A383B891_9ZZZZ</name>
<dbReference type="AlphaFoldDB" id="A0A383B891"/>
<gene>
    <name evidence="1" type="ORF">METZ01_LOCUS468492</name>
</gene>
<dbReference type="InterPro" id="IPR025990">
    <property type="entry name" value="zinc_ribbon_bacterial"/>
</dbReference>
<dbReference type="PIRSF" id="PIRSF037225">
    <property type="entry name" value="UCP037225"/>
    <property type="match status" value="1"/>
</dbReference>
<accession>A0A383B891</accession>
<evidence type="ECO:0000313" key="1">
    <source>
        <dbReference type="EMBL" id="SVE15638.1"/>
    </source>
</evidence>
<sequence length="63" mass="7041">MNLEEHLVECPYCGEAFTALVDPSEDEAQYVEDCEVCCQPIVFSVTDNGPDAPCSVRTRREND</sequence>
<organism evidence="1">
    <name type="scientific">marine metagenome</name>
    <dbReference type="NCBI Taxonomy" id="408172"/>
    <lineage>
        <taxon>unclassified sequences</taxon>
        <taxon>metagenomes</taxon>
        <taxon>ecological metagenomes</taxon>
    </lineage>
</organism>
<dbReference type="EMBL" id="UINC01197912">
    <property type="protein sequence ID" value="SVE15638.1"/>
    <property type="molecule type" value="Genomic_DNA"/>
</dbReference>
<evidence type="ECO:0008006" key="2">
    <source>
        <dbReference type="Google" id="ProtNLM"/>
    </source>
</evidence>
<reference evidence="1" key="1">
    <citation type="submission" date="2018-05" db="EMBL/GenBank/DDBJ databases">
        <authorList>
            <person name="Lanie J.A."/>
            <person name="Ng W.-L."/>
            <person name="Kazmierczak K.M."/>
            <person name="Andrzejewski T.M."/>
            <person name="Davidsen T.M."/>
            <person name="Wayne K.J."/>
            <person name="Tettelin H."/>
            <person name="Glass J.I."/>
            <person name="Rusch D."/>
            <person name="Podicherti R."/>
            <person name="Tsui H.-C.T."/>
            <person name="Winkler M.E."/>
        </authorList>
    </citation>
    <scope>NUCLEOTIDE SEQUENCE</scope>
</reference>
<dbReference type="InterPro" id="IPR017143">
    <property type="entry name" value="UCP037225"/>
</dbReference>
<protein>
    <recommendedName>
        <fullName evidence="2">CPXCG motif-containing cysteine-rich protein</fullName>
    </recommendedName>
</protein>
<dbReference type="Pfam" id="PF14255">
    <property type="entry name" value="Zn_ribbon_21"/>
    <property type="match status" value="1"/>
</dbReference>
<proteinExistence type="predicted"/>